<gene>
    <name evidence="2" type="ORF">ASZ90_010862</name>
</gene>
<feature type="region of interest" description="Disordered" evidence="1">
    <location>
        <begin position="19"/>
        <end position="56"/>
    </location>
</feature>
<accession>A0A0W8FEU7</accession>
<proteinExistence type="predicted"/>
<evidence type="ECO:0000256" key="1">
    <source>
        <dbReference type="SAM" id="MobiDB-lite"/>
    </source>
</evidence>
<evidence type="ECO:0000313" key="2">
    <source>
        <dbReference type="EMBL" id="KUG19421.1"/>
    </source>
</evidence>
<organism evidence="2">
    <name type="scientific">hydrocarbon metagenome</name>
    <dbReference type="NCBI Taxonomy" id="938273"/>
    <lineage>
        <taxon>unclassified sequences</taxon>
        <taxon>metagenomes</taxon>
        <taxon>ecological metagenomes</taxon>
    </lineage>
</organism>
<protein>
    <submittedName>
        <fullName evidence="2">Uncharacterized protein</fullName>
    </submittedName>
</protein>
<reference evidence="2" key="1">
    <citation type="journal article" date="2015" name="Proc. Natl. Acad. Sci. U.S.A.">
        <title>Networks of energetic and metabolic interactions define dynamics in microbial communities.</title>
        <authorList>
            <person name="Embree M."/>
            <person name="Liu J.K."/>
            <person name="Al-Bassam M.M."/>
            <person name="Zengler K."/>
        </authorList>
    </citation>
    <scope>NUCLEOTIDE SEQUENCE</scope>
</reference>
<dbReference type="EMBL" id="LNQE01001293">
    <property type="protein sequence ID" value="KUG19421.1"/>
    <property type="molecule type" value="Genomic_DNA"/>
</dbReference>
<dbReference type="AlphaFoldDB" id="A0A0W8FEU7"/>
<name>A0A0W8FEU7_9ZZZZ</name>
<comment type="caution">
    <text evidence="2">The sequence shown here is derived from an EMBL/GenBank/DDBJ whole genome shotgun (WGS) entry which is preliminary data.</text>
</comment>
<sequence length="56" mass="6309">MRVDLAFKAFFRRVKRQGRIPDTPGSRERADTAVSHIRSMDSNSTGIVSASRRSET</sequence>